<evidence type="ECO:0000313" key="4">
    <source>
        <dbReference type="Proteomes" id="UP001497453"/>
    </source>
</evidence>
<evidence type="ECO:0000313" key="3">
    <source>
        <dbReference type="EMBL" id="CAL1710934.1"/>
    </source>
</evidence>
<name>A0ABP1DWF1_9APHY</name>
<feature type="region of interest" description="Disordered" evidence="1">
    <location>
        <begin position="218"/>
        <end position="298"/>
    </location>
</feature>
<accession>A0ABP1DWF1</accession>
<proteinExistence type="predicted"/>
<feature type="compositionally biased region" description="Polar residues" evidence="1">
    <location>
        <begin position="260"/>
        <end position="277"/>
    </location>
</feature>
<dbReference type="Proteomes" id="UP001497453">
    <property type="component" value="Chromosome 6"/>
</dbReference>
<evidence type="ECO:0008006" key="5">
    <source>
        <dbReference type="Google" id="ProtNLM"/>
    </source>
</evidence>
<feature type="compositionally biased region" description="Basic and acidic residues" evidence="1">
    <location>
        <begin position="222"/>
        <end position="233"/>
    </location>
</feature>
<keyword evidence="2" id="KW-0472">Membrane</keyword>
<feature type="transmembrane region" description="Helical" evidence="2">
    <location>
        <begin position="183"/>
        <end position="206"/>
    </location>
</feature>
<evidence type="ECO:0000256" key="1">
    <source>
        <dbReference type="SAM" id="MobiDB-lite"/>
    </source>
</evidence>
<dbReference type="EMBL" id="OZ037949">
    <property type="protein sequence ID" value="CAL1710934.1"/>
    <property type="molecule type" value="Genomic_DNA"/>
</dbReference>
<feature type="compositionally biased region" description="Basic and acidic residues" evidence="1">
    <location>
        <begin position="282"/>
        <end position="295"/>
    </location>
</feature>
<reference evidence="4" key="1">
    <citation type="submission" date="2024-04" db="EMBL/GenBank/DDBJ databases">
        <authorList>
            <person name="Shaw F."/>
            <person name="Minotto A."/>
        </authorList>
    </citation>
    <scope>NUCLEOTIDE SEQUENCE [LARGE SCALE GENOMIC DNA]</scope>
</reference>
<keyword evidence="4" id="KW-1185">Reference proteome</keyword>
<organism evidence="3 4">
    <name type="scientific">Somion occarium</name>
    <dbReference type="NCBI Taxonomy" id="3059160"/>
    <lineage>
        <taxon>Eukaryota</taxon>
        <taxon>Fungi</taxon>
        <taxon>Dikarya</taxon>
        <taxon>Basidiomycota</taxon>
        <taxon>Agaricomycotina</taxon>
        <taxon>Agaricomycetes</taxon>
        <taxon>Polyporales</taxon>
        <taxon>Cerrenaceae</taxon>
        <taxon>Somion</taxon>
    </lineage>
</organism>
<keyword evidence="2" id="KW-0812">Transmembrane</keyword>
<feature type="compositionally biased region" description="Polar residues" evidence="1">
    <location>
        <begin position="235"/>
        <end position="251"/>
    </location>
</feature>
<gene>
    <name evidence="3" type="ORF">GFSPODELE1_LOCUS8089</name>
</gene>
<evidence type="ECO:0000256" key="2">
    <source>
        <dbReference type="SAM" id="Phobius"/>
    </source>
</evidence>
<protein>
    <recommendedName>
        <fullName evidence="5">Transmembrane protein</fullName>
    </recommendedName>
</protein>
<keyword evidence="2" id="KW-1133">Transmembrane helix</keyword>
<sequence>MVALAQGQSHQGAPTVSPLEIRTLEEFHNCDVVPIFIVGGRMPYLLQLFSNGVLVQLRRMGDAPFYWNVTVITVGAEIEMTVSDGLSPPTILNIGPFVSLPPNTPCTVQAIVDPASSSSSIENTYSSLAASSTISVVPSSTTSSFSPSSSESFTTLAPSTFAPTSLTTNSISSLSASGISSKLIGFIVLGAVLFLLLVVPTTIWVWRRNRRRPTASIDLSSESEHSDFEDGHSIRTVQSPVGQSTTQSRPTSLDRMIGNINDSRLATDSQYRQSRGSIGSGPKHDRWRSNRDTRDAPFATDSASYLSSRVPSPFPMSQVSDSLVIDTTSSKNRPPVDAVPHSVPRPGAFLFARAEDESVGMMSTPRREADAGIILAGGLHDYDLETLPPAYGDIRR</sequence>